<dbReference type="InterPro" id="IPR018202">
    <property type="entry name" value="Ser_caboxypep_ser_AS"/>
</dbReference>
<evidence type="ECO:0000256" key="9">
    <source>
        <dbReference type="RuleBase" id="RU361156"/>
    </source>
</evidence>
<dbReference type="Gene3D" id="3.40.50.1820">
    <property type="entry name" value="alpha/beta hydrolase"/>
    <property type="match status" value="1"/>
</dbReference>
<dbReference type="PROSITE" id="PS00131">
    <property type="entry name" value="CARBOXYPEPT_SER_SER"/>
    <property type="match status" value="1"/>
</dbReference>
<dbReference type="PANTHER" id="PTHR11802">
    <property type="entry name" value="SERINE PROTEASE FAMILY S10 SERINE CARBOXYPEPTIDASE"/>
    <property type="match status" value="1"/>
</dbReference>
<dbReference type="Pfam" id="PF00450">
    <property type="entry name" value="Peptidase_S10"/>
    <property type="match status" value="1"/>
</dbReference>
<gene>
    <name evidence="10" type="ORF">R1flu_018114</name>
</gene>
<keyword evidence="3 9" id="KW-0645">Protease</keyword>
<dbReference type="InterPro" id="IPR033124">
    <property type="entry name" value="Ser_caboxypep_his_AS"/>
</dbReference>
<keyword evidence="11" id="KW-1185">Reference proteome</keyword>
<dbReference type="GO" id="GO:0006508">
    <property type="term" value="P:proteolysis"/>
    <property type="evidence" value="ECO:0007669"/>
    <property type="project" value="UniProtKB-KW"/>
</dbReference>
<dbReference type="InterPro" id="IPR001563">
    <property type="entry name" value="Peptidase_S10"/>
</dbReference>
<evidence type="ECO:0000256" key="5">
    <source>
        <dbReference type="ARBA" id="ARBA00022801"/>
    </source>
</evidence>
<dbReference type="FunFam" id="3.40.50.11320:FF:000002">
    <property type="entry name" value="Carboxypeptidase"/>
    <property type="match status" value="1"/>
</dbReference>
<evidence type="ECO:0000313" key="11">
    <source>
        <dbReference type="Proteomes" id="UP001605036"/>
    </source>
</evidence>
<dbReference type="FunFam" id="3.40.50.1820:FF:000143">
    <property type="entry name" value="Carboxypeptidase"/>
    <property type="match status" value="1"/>
</dbReference>
<accession>A0ABD1ZH76</accession>
<keyword evidence="5 9" id="KW-0378">Hydrolase</keyword>
<dbReference type="GO" id="GO:0004185">
    <property type="term" value="F:serine-type carboxypeptidase activity"/>
    <property type="evidence" value="ECO:0007669"/>
    <property type="project" value="UniProtKB-UniRule"/>
</dbReference>
<evidence type="ECO:0000256" key="6">
    <source>
        <dbReference type="ARBA" id="ARBA00023145"/>
    </source>
</evidence>
<keyword evidence="6" id="KW-0865">Zymogen</keyword>
<dbReference type="FunFam" id="3.40.50.12670:FF:000001">
    <property type="entry name" value="Carboxypeptidase"/>
    <property type="match status" value="1"/>
</dbReference>
<keyword evidence="2 9" id="KW-0121">Carboxypeptidase</keyword>
<evidence type="ECO:0000256" key="7">
    <source>
        <dbReference type="ARBA" id="ARBA00023157"/>
    </source>
</evidence>
<keyword evidence="4" id="KW-0732">Signal</keyword>
<name>A0ABD1ZH76_9MARC</name>
<dbReference type="InterPro" id="IPR029058">
    <property type="entry name" value="AB_hydrolase_fold"/>
</dbReference>
<dbReference type="AlphaFoldDB" id="A0ABD1ZH76"/>
<sequence length="561" mass="63381">MRMVNFVRMRKDWTGRFRLRPIRSRNKKKKEQTKRRVNRKSKKLRTIFQRGVRTHLVCFEKMGEDIRRMMRAAAGAFFILGLLQGCCGAPEEAKITSLPGFDGEFRSAHYGGYVTVDEANGRQLYYYFVTSESKTAAEDPLVVWLNGGPGCSSFDGFIYEHGPFEFQPAAADTEMPKLTVNVHSWSKISNILYVDSPAGVGLSYSKVKEDYRTGELKTAADLHKFILKWIELYPEYKSNPLYVTGESYGGVYVPTFSRNIAEGIEAGVKPVLNFKGYAIGNGVTDIKVDGNAIVPFAHGMGLISDDLYERAVKACGGNYWNVTVSSACDSYLDAIDEDLKDINIYDILEPCYHKPQTVEISPLHSRLPRSFRKLGETERRLPVRKRIFGRAWPLWLRRVEGRVPTWGELGDDVEVPCTDDRVANAWLNDPAVRKAIHASSIKEIGDWELCTDKIVFYSDAGSMIPIHKNLTQKGYKALIYSGDHDMCVPYTGSEAWTSAMGYKIVDRWRPWFVGGQVAGFTQGYANKLTFATIKGAGHTVPEYKPREALTFLKRWLADKPL</sequence>
<dbReference type="EMBL" id="JBHFFA010000001">
    <property type="protein sequence ID" value="KAL2649986.1"/>
    <property type="molecule type" value="Genomic_DNA"/>
</dbReference>
<dbReference type="SUPFAM" id="SSF53474">
    <property type="entry name" value="alpha/beta-Hydrolases"/>
    <property type="match status" value="1"/>
</dbReference>
<organism evidence="10 11">
    <name type="scientific">Riccia fluitans</name>
    <dbReference type="NCBI Taxonomy" id="41844"/>
    <lineage>
        <taxon>Eukaryota</taxon>
        <taxon>Viridiplantae</taxon>
        <taxon>Streptophyta</taxon>
        <taxon>Embryophyta</taxon>
        <taxon>Marchantiophyta</taxon>
        <taxon>Marchantiopsida</taxon>
        <taxon>Marchantiidae</taxon>
        <taxon>Marchantiales</taxon>
        <taxon>Ricciaceae</taxon>
        <taxon>Riccia</taxon>
    </lineage>
</organism>
<evidence type="ECO:0000313" key="10">
    <source>
        <dbReference type="EMBL" id="KAL2649986.1"/>
    </source>
</evidence>
<dbReference type="Proteomes" id="UP001605036">
    <property type="component" value="Unassembled WGS sequence"/>
</dbReference>
<dbReference type="PANTHER" id="PTHR11802:SF254">
    <property type="entry name" value="SERINE CARBOXYPEPTIDASE-LIKE 20"/>
    <property type="match status" value="1"/>
</dbReference>
<evidence type="ECO:0000256" key="2">
    <source>
        <dbReference type="ARBA" id="ARBA00022645"/>
    </source>
</evidence>
<keyword evidence="7" id="KW-1015">Disulfide bond</keyword>
<comment type="caution">
    <text evidence="10">The sequence shown here is derived from an EMBL/GenBank/DDBJ whole genome shotgun (WGS) entry which is preliminary data.</text>
</comment>
<dbReference type="EC" id="3.4.16.-" evidence="9"/>
<reference evidence="10 11" key="1">
    <citation type="submission" date="2024-09" db="EMBL/GenBank/DDBJ databases">
        <title>Chromosome-scale assembly of Riccia fluitans.</title>
        <authorList>
            <person name="Paukszto L."/>
            <person name="Sawicki J."/>
            <person name="Karawczyk K."/>
            <person name="Piernik-Szablinska J."/>
            <person name="Szczecinska M."/>
            <person name="Mazdziarz M."/>
        </authorList>
    </citation>
    <scope>NUCLEOTIDE SEQUENCE [LARGE SCALE GENOMIC DNA]</scope>
    <source>
        <strain evidence="10">Rf_01</strain>
        <tissue evidence="10">Aerial parts of the thallus</tissue>
    </source>
</reference>
<keyword evidence="8" id="KW-0325">Glycoprotein</keyword>
<proteinExistence type="inferred from homology"/>
<evidence type="ECO:0000256" key="1">
    <source>
        <dbReference type="ARBA" id="ARBA00009431"/>
    </source>
</evidence>
<evidence type="ECO:0000256" key="4">
    <source>
        <dbReference type="ARBA" id="ARBA00022729"/>
    </source>
</evidence>
<dbReference type="PRINTS" id="PR00724">
    <property type="entry name" value="CRBOXYPTASEC"/>
</dbReference>
<evidence type="ECO:0000256" key="3">
    <source>
        <dbReference type="ARBA" id="ARBA00022670"/>
    </source>
</evidence>
<dbReference type="Gene3D" id="3.40.50.12670">
    <property type="match status" value="1"/>
</dbReference>
<dbReference type="PROSITE" id="PS00560">
    <property type="entry name" value="CARBOXYPEPT_SER_HIS"/>
    <property type="match status" value="1"/>
</dbReference>
<comment type="similarity">
    <text evidence="1 9">Belongs to the peptidase S10 family.</text>
</comment>
<protein>
    <recommendedName>
        <fullName evidence="9">Carboxypeptidase</fullName>
        <ecNumber evidence="9">3.4.16.-</ecNumber>
    </recommendedName>
</protein>
<evidence type="ECO:0000256" key="8">
    <source>
        <dbReference type="ARBA" id="ARBA00023180"/>
    </source>
</evidence>